<gene>
    <name evidence="3" type="ORF">KUDE01_032116</name>
</gene>
<feature type="coiled-coil region" evidence="1">
    <location>
        <begin position="130"/>
        <end position="178"/>
    </location>
</feature>
<organism evidence="3 4">
    <name type="scientific">Dissostichus eleginoides</name>
    <name type="common">Patagonian toothfish</name>
    <name type="synonym">Dissostichus amissus</name>
    <dbReference type="NCBI Taxonomy" id="100907"/>
    <lineage>
        <taxon>Eukaryota</taxon>
        <taxon>Metazoa</taxon>
        <taxon>Chordata</taxon>
        <taxon>Craniata</taxon>
        <taxon>Vertebrata</taxon>
        <taxon>Euteleostomi</taxon>
        <taxon>Actinopterygii</taxon>
        <taxon>Neopterygii</taxon>
        <taxon>Teleostei</taxon>
        <taxon>Neoteleostei</taxon>
        <taxon>Acanthomorphata</taxon>
        <taxon>Eupercaria</taxon>
        <taxon>Perciformes</taxon>
        <taxon>Notothenioidei</taxon>
        <taxon>Nototheniidae</taxon>
        <taxon>Dissostichus</taxon>
    </lineage>
</organism>
<feature type="region of interest" description="Disordered" evidence="2">
    <location>
        <begin position="299"/>
        <end position="525"/>
    </location>
</feature>
<keyword evidence="4" id="KW-1185">Reference proteome</keyword>
<feature type="compositionally biased region" description="Low complexity" evidence="2">
    <location>
        <begin position="248"/>
        <end position="260"/>
    </location>
</feature>
<feature type="region of interest" description="Disordered" evidence="2">
    <location>
        <begin position="58"/>
        <end position="93"/>
    </location>
</feature>
<feature type="compositionally biased region" description="Basic and acidic residues" evidence="2">
    <location>
        <begin position="506"/>
        <end position="525"/>
    </location>
</feature>
<evidence type="ECO:0000313" key="4">
    <source>
        <dbReference type="Proteomes" id="UP001228049"/>
    </source>
</evidence>
<evidence type="ECO:0000256" key="1">
    <source>
        <dbReference type="SAM" id="Coils"/>
    </source>
</evidence>
<feature type="compositionally biased region" description="Basic and acidic residues" evidence="2">
    <location>
        <begin position="194"/>
        <end position="203"/>
    </location>
</feature>
<feature type="region of interest" description="Disordered" evidence="2">
    <location>
        <begin position="179"/>
        <end position="268"/>
    </location>
</feature>
<feature type="compositionally biased region" description="Basic and acidic residues" evidence="2">
    <location>
        <begin position="418"/>
        <end position="433"/>
    </location>
</feature>
<dbReference type="AlphaFoldDB" id="A0AAD9B1Q2"/>
<evidence type="ECO:0000313" key="3">
    <source>
        <dbReference type="EMBL" id="KAK1875086.1"/>
    </source>
</evidence>
<name>A0AAD9B1Q2_DISEL</name>
<sequence length="525" mass="59041">MQVEEKLLALRIRKWQHGVRMSEEETPETDLPAETQYMEPEGHINPHLEAVDKRVTVEHADMSAPKSPKVKQSQDETSAPSPKARMKSRQGELEIEASMAQKSPRIKGRAIEVGSSPRTKVRAEKMLFERTTEERELQLSRENLSELKSESEKFVSEEEALNQRIMKWQENVLMEQEEVVKPESDWEEGYSKIQAEKTTDVGRESAPQPEVVRSRKTSSGKTAKEKFLQSETVPAGFQDQLAESLQWPPAEALPTEALPTEGRETRLQRDSEYFVSEEEALAQRILKWQQDGVEQEEVAELESEWSLDNQGKQPGSGMLFESHGVLSHPSELPPPTLGGGASSTTTAGYEQATIGESSSIRRQTPAYAGLPHQPKGNYRMGLEASPVQSYSPTQTTTVPFESPDKPSGEFSPLGSRFPQEEVGKDAEMSRSRQEYAMTADKSISKCFQSDVKEKRAMREETITNRESSDRRQQKDFAGVKREEVSRESIRSKQGGEISEESIELGAIKKDERRVQDEADLKSLIG</sequence>
<dbReference type="EMBL" id="JASDAP010000286">
    <property type="protein sequence ID" value="KAK1875086.1"/>
    <property type="molecule type" value="Genomic_DNA"/>
</dbReference>
<dbReference type="Proteomes" id="UP001228049">
    <property type="component" value="Unassembled WGS sequence"/>
</dbReference>
<accession>A0AAD9B1Q2</accession>
<keyword evidence="1" id="KW-0175">Coiled coil</keyword>
<comment type="caution">
    <text evidence="3">The sequence shown here is derived from an EMBL/GenBank/DDBJ whole genome shotgun (WGS) entry which is preliminary data.</text>
</comment>
<evidence type="ECO:0000256" key="2">
    <source>
        <dbReference type="SAM" id="MobiDB-lite"/>
    </source>
</evidence>
<feature type="compositionally biased region" description="Polar residues" evidence="2">
    <location>
        <begin position="386"/>
        <end position="399"/>
    </location>
</feature>
<feature type="compositionally biased region" description="Basic and acidic residues" evidence="2">
    <location>
        <begin position="450"/>
        <end position="490"/>
    </location>
</feature>
<reference evidence="3" key="1">
    <citation type="submission" date="2023-04" db="EMBL/GenBank/DDBJ databases">
        <title>Chromosome-level genome of Chaenocephalus aceratus.</title>
        <authorList>
            <person name="Park H."/>
        </authorList>
    </citation>
    <scope>NUCLEOTIDE SEQUENCE</scope>
    <source>
        <strain evidence="3">DE</strain>
        <tissue evidence="3">Muscle</tissue>
    </source>
</reference>
<protein>
    <submittedName>
        <fullName evidence="3">Transcriptional activator protein anr</fullName>
    </submittedName>
</protein>
<proteinExistence type="predicted"/>